<evidence type="ECO:0008006" key="5">
    <source>
        <dbReference type="Google" id="ProtNLM"/>
    </source>
</evidence>
<dbReference type="GO" id="GO:0043531">
    <property type="term" value="F:ADP binding"/>
    <property type="evidence" value="ECO:0007669"/>
    <property type="project" value="InterPro"/>
</dbReference>
<dbReference type="PANTHER" id="PTHR33463">
    <property type="entry name" value="NB-ARC DOMAIN-CONTAINING PROTEIN-RELATED"/>
    <property type="match status" value="1"/>
</dbReference>
<sequence length="372" mass="42938">MAEEVFKSVIEEVANSLIRSAKRRIKYIKDYGENVDKMINELKTSRCILDGVEEWVKKSDVEISNTEEWLQQENKVKMSCVNLGRVYRYSKIAVNKTPFCLQKQEDVSVYENHVSTPSPTPRFVDLYERKDLDHINTQKSTVQKIIRAIKDEHIQMVGIYRSGPHRCDPQVSYNIGCEINGGGKTTLAEEVATSVSNFFVDVVFITVSNMWALKRYKEVVQLPEPGIPCVIDNINWKIMFTSRRINGFLKWLAPRVCRLTIVRWVDFLFKYSFQSRVKLVKEFIFIFSHITWFLLKQVVGKDLETDLKLKEVAMDVSEKCGGLPLLIQVVGNALKDKNIELWDAALDSLKNHVTRDINPEMKPIIESPKAEL</sequence>
<comment type="caution">
    <text evidence="3">The sequence shown here is derived from an EMBL/GenBank/DDBJ whole genome shotgun (WGS) entry which is preliminary data.</text>
</comment>
<dbReference type="InterPro" id="IPR042197">
    <property type="entry name" value="Apaf_helical"/>
</dbReference>
<dbReference type="Proteomes" id="UP001172457">
    <property type="component" value="Chromosome 1"/>
</dbReference>
<dbReference type="InterPro" id="IPR027417">
    <property type="entry name" value="P-loop_NTPase"/>
</dbReference>
<evidence type="ECO:0000313" key="4">
    <source>
        <dbReference type="Proteomes" id="UP001172457"/>
    </source>
</evidence>
<protein>
    <recommendedName>
        <fullName evidence="5">NB-ARC domain-containing protein</fullName>
    </recommendedName>
</protein>
<evidence type="ECO:0000256" key="2">
    <source>
        <dbReference type="ARBA" id="ARBA00022821"/>
    </source>
</evidence>
<accession>A0AA38TQH4</accession>
<dbReference type="AlphaFoldDB" id="A0AA38TQH4"/>
<dbReference type="Gene3D" id="1.10.8.430">
    <property type="entry name" value="Helical domain of apoptotic protease-activating factors"/>
    <property type="match status" value="1"/>
</dbReference>
<keyword evidence="4" id="KW-1185">Reference proteome</keyword>
<name>A0AA38TQH4_9ASTR</name>
<dbReference type="EMBL" id="JARYMX010000001">
    <property type="protein sequence ID" value="KAJ9565200.1"/>
    <property type="molecule type" value="Genomic_DNA"/>
</dbReference>
<dbReference type="PANTHER" id="PTHR33463:SF218">
    <property type="entry name" value="DISEASE RESISTANCE PROTEIN RPS2-LIKE"/>
    <property type="match status" value="1"/>
</dbReference>
<evidence type="ECO:0000256" key="1">
    <source>
        <dbReference type="ARBA" id="ARBA00022614"/>
    </source>
</evidence>
<evidence type="ECO:0000313" key="3">
    <source>
        <dbReference type="EMBL" id="KAJ9565200.1"/>
    </source>
</evidence>
<dbReference type="InterPro" id="IPR050905">
    <property type="entry name" value="Plant_NBS-LRR"/>
</dbReference>
<reference evidence="3" key="1">
    <citation type="submission" date="2023-03" db="EMBL/GenBank/DDBJ databases">
        <title>Chromosome-scale reference genome and RAD-based genetic map of yellow starthistle (Centaurea solstitialis) reveal putative structural variation and QTLs associated with invader traits.</title>
        <authorList>
            <person name="Reatini B."/>
            <person name="Cang F.A."/>
            <person name="Jiang Q."/>
            <person name="Mckibben M.T.W."/>
            <person name="Barker M.S."/>
            <person name="Rieseberg L.H."/>
            <person name="Dlugosch K.M."/>
        </authorList>
    </citation>
    <scope>NUCLEOTIDE SEQUENCE</scope>
    <source>
        <strain evidence="3">CAN-66</strain>
        <tissue evidence="3">Leaf</tissue>
    </source>
</reference>
<keyword evidence="2" id="KW-0611">Plant defense</keyword>
<keyword evidence="1" id="KW-0433">Leucine-rich repeat</keyword>
<dbReference type="GO" id="GO:0006952">
    <property type="term" value="P:defense response"/>
    <property type="evidence" value="ECO:0007669"/>
    <property type="project" value="UniProtKB-KW"/>
</dbReference>
<organism evidence="3 4">
    <name type="scientific">Centaurea solstitialis</name>
    <name type="common">yellow star-thistle</name>
    <dbReference type="NCBI Taxonomy" id="347529"/>
    <lineage>
        <taxon>Eukaryota</taxon>
        <taxon>Viridiplantae</taxon>
        <taxon>Streptophyta</taxon>
        <taxon>Embryophyta</taxon>
        <taxon>Tracheophyta</taxon>
        <taxon>Spermatophyta</taxon>
        <taxon>Magnoliopsida</taxon>
        <taxon>eudicotyledons</taxon>
        <taxon>Gunneridae</taxon>
        <taxon>Pentapetalae</taxon>
        <taxon>asterids</taxon>
        <taxon>campanulids</taxon>
        <taxon>Asterales</taxon>
        <taxon>Asteraceae</taxon>
        <taxon>Carduoideae</taxon>
        <taxon>Cardueae</taxon>
        <taxon>Centaureinae</taxon>
        <taxon>Centaurea</taxon>
    </lineage>
</organism>
<dbReference type="GO" id="GO:0005524">
    <property type="term" value="F:ATP binding"/>
    <property type="evidence" value="ECO:0007669"/>
    <property type="project" value="UniProtKB-KW"/>
</dbReference>
<dbReference type="SUPFAM" id="SSF52540">
    <property type="entry name" value="P-loop containing nucleoside triphosphate hydrolases"/>
    <property type="match status" value="1"/>
</dbReference>
<gene>
    <name evidence="3" type="ORF">OSB04_001166</name>
</gene>
<proteinExistence type="predicted"/>